<dbReference type="EMBL" id="CP017554">
    <property type="protein sequence ID" value="AOW01565.1"/>
    <property type="molecule type" value="Genomic_DNA"/>
</dbReference>
<sequence length="286" mass="30877">MSSKRAVKTIVSSIQKLYPRALADSSWDNTGLLLECPLDTEPEKEKLNVLLTIDLTTSVVDEAIRNNSGVVMAYHPFIFRGLKSITQSDSQQRSLLRLARAGISVYCPHTAVDAAVGGVNDFLIDVVSLGKENEASREVCQPVDGVQGQEGAGMGRVVRLKEPITFSELLKRVKTGLGLKHVQVALTEKHENPEAKISSVAVCAGSGASVLRGVDADVHFTGELGHHEALGLIENGTSAIVCGHSNTERGYLKTFQTLLTKELKNQHDGEVEVIISQTDKDPLEIV</sequence>
<protein>
    <submittedName>
        <fullName evidence="4">GTP cyclohydrolase 1 type 2/Nif3</fullName>
    </submittedName>
</protein>
<dbReference type="RefSeq" id="XP_500770.1">
    <property type="nucleotide sequence ID" value="XM_500770.1"/>
</dbReference>
<gene>
    <name evidence="4" type="ORF">B0I71DRAFT_127142</name>
    <name evidence="3" type="ORF">YALI1_B15509g</name>
</gene>
<evidence type="ECO:0000313" key="6">
    <source>
        <dbReference type="Proteomes" id="UP000256601"/>
    </source>
</evidence>
<evidence type="ECO:0000313" key="4">
    <source>
        <dbReference type="EMBL" id="RDW28674.1"/>
    </source>
</evidence>
<dbReference type="GeneID" id="2907179"/>
<dbReference type="VEuPathDB" id="FungiDB:YALI0_B11704g"/>
<dbReference type="GO" id="GO:0005739">
    <property type="term" value="C:mitochondrion"/>
    <property type="evidence" value="ECO:0007669"/>
    <property type="project" value="TreeGrafter"/>
</dbReference>
<dbReference type="OMA" id="NFDKTHL"/>
<evidence type="ECO:0000313" key="3">
    <source>
        <dbReference type="EMBL" id="AOW01565.1"/>
    </source>
</evidence>
<dbReference type="PANTHER" id="PTHR13799:SF13">
    <property type="entry name" value="NIF3-LIKE PROTEIN 1"/>
    <property type="match status" value="1"/>
</dbReference>
<reference evidence="3 5" key="1">
    <citation type="journal article" date="2016" name="PLoS ONE">
        <title>Sequence Assembly of Yarrowia lipolytica Strain W29/CLIB89 Shows Transposable Element Diversity.</title>
        <authorList>
            <person name="Magnan C."/>
            <person name="Yu J."/>
            <person name="Chang I."/>
            <person name="Jahn E."/>
            <person name="Kanomata Y."/>
            <person name="Wu J."/>
            <person name="Zeller M."/>
            <person name="Oakes M."/>
            <person name="Baldi P."/>
            <person name="Sandmeyer S."/>
        </authorList>
    </citation>
    <scope>NUCLEOTIDE SEQUENCE [LARGE SCALE GENOMIC DNA]</scope>
    <source>
        <strain evidence="3">CLIB89</strain>
        <strain evidence="5">CLIB89(W29)</strain>
    </source>
</reference>
<accession>A0A1H6PN94</accession>
<evidence type="ECO:0000256" key="1">
    <source>
        <dbReference type="ARBA" id="ARBA00006964"/>
    </source>
</evidence>
<dbReference type="eggNOG" id="KOG4131">
    <property type="taxonomic scope" value="Eukaryota"/>
</dbReference>
<proteinExistence type="inferred from homology"/>
<name>A0A1H6PN94_YARLL</name>
<keyword evidence="2" id="KW-0479">Metal-binding</keyword>
<dbReference type="EMBL" id="KZ858951">
    <property type="protein sequence ID" value="RDW28674.1"/>
    <property type="molecule type" value="Genomic_DNA"/>
</dbReference>
<feature type="binding site" evidence="2">
    <location>
        <position position="248"/>
    </location>
    <ligand>
        <name>a divalent metal cation</name>
        <dbReference type="ChEBI" id="CHEBI:60240"/>
        <label>1</label>
    </ligand>
</feature>
<dbReference type="Proteomes" id="UP000256601">
    <property type="component" value="Unassembled WGS sequence"/>
</dbReference>
<dbReference type="NCBIfam" id="TIGR00486">
    <property type="entry name" value="YbgI_SA1388"/>
    <property type="match status" value="1"/>
</dbReference>
<feature type="binding site" evidence="2">
    <location>
        <position position="244"/>
    </location>
    <ligand>
        <name>a divalent metal cation</name>
        <dbReference type="ChEBI" id="CHEBI:60240"/>
        <label>1</label>
    </ligand>
</feature>
<feature type="binding site" evidence="2">
    <location>
        <position position="75"/>
    </location>
    <ligand>
        <name>a divalent metal cation</name>
        <dbReference type="ChEBI" id="CHEBI:60240"/>
        <label>1</label>
    </ligand>
</feature>
<dbReference type="InterPro" id="IPR036069">
    <property type="entry name" value="DUF34/NIF3_sf"/>
</dbReference>
<organism evidence="3 5">
    <name type="scientific">Yarrowia lipolytica</name>
    <name type="common">Candida lipolytica</name>
    <dbReference type="NCBI Taxonomy" id="4952"/>
    <lineage>
        <taxon>Eukaryota</taxon>
        <taxon>Fungi</taxon>
        <taxon>Dikarya</taxon>
        <taxon>Ascomycota</taxon>
        <taxon>Saccharomycotina</taxon>
        <taxon>Dipodascomycetes</taxon>
        <taxon>Dipodascales</taxon>
        <taxon>Dipodascales incertae sedis</taxon>
        <taxon>Yarrowia</taxon>
    </lineage>
</organism>
<dbReference type="VEuPathDB" id="FungiDB:YALI1_B15509g"/>
<dbReference type="Pfam" id="PF01784">
    <property type="entry name" value="DUF34_NIF3"/>
    <property type="match status" value="1"/>
</dbReference>
<dbReference type="OrthoDB" id="3345469at2759"/>
<dbReference type="Gene3D" id="3.40.1390.30">
    <property type="entry name" value="NIF3 (NGG1p interacting factor 3)-like"/>
    <property type="match status" value="1"/>
</dbReference>
<dbReference type="GO" id="GO:0016787">
    <property type="term" value="F:hydrolase activity"/>
    <property type="evidence" value="ECO:0007669"/>
    <property type="project" value="UniProtKB-KW"/>
</dbReference>
<comment type="similarity">
    <text evidence="1">Belongs to the GTP cyclohydrolase I type 2/NIF3 family.</text>
</comment>
<keyword evidence="4" id="KW-0378">Hydrolase</keyword>
<dbReference type="SUPFAM" id="SSF102705">
    <property type="entry name" value="NIF3 (NGG1p interacting factor 3)-like"/>
    <property type="match status" value="1"/>
</dbReference>
<dbReference type="PANTHER" id="PTHR13799">
    <property type="entry name" value="NGG1 INTERACTING FACTOR 3"/>
    <property type="match status" value="1"/>
</dbReference>
<dbReference type="KEGG" id="yli:2907179"/>
<dbReference type="FunFam" id="3.40.1390.30:FF:000001">
    <property type="entry name" value="GTP cyclohydrolase 1 type 2"/>
    <property type="match status" value="1"/>
</dbReference>
<reference evidence="4 6" key="2">
    <citation type="submission" date="2018-07" db="EMBL/GenBank/DDBJ databases">
        <title>Draft Genome Assemblies for Five Robust Yarrowia lipolytica Strains Exhibiting High Lipid Production and Pentose Sugar Utilization and Sugar Alcohol Secretion from Undetoxified Lignocellulosic Biomass Hydrolysates.</title>
        <authorList>
            <consortium name="DOE Joint Genome Institute"/>
            <person name="Walker C."/>
            <person name="Ryu S."/>
            <person name="Na H."/>
            <person name="Zane M."/>
            <person name="LaButti K."/>
            <person name="Lipzen A."/>
            <person name="Haridas S."/>
            <person name="Barry K."/>
            <person name="Grigoriev I.V."/>
            <person name="Quarterman J."/>
            <person name="Slininger P."/>
            <person name="Dien B."/>
            <person name="Trinh C.T."/>
        </authorList>
    </citation>
    <scope>NUCLEOTIDE SEQUENCE [LARGE SCALE GENOMIC DNA]</scope>
    <source>
        <strain evidence="4 6">YB392</strain>
    </source>
</reference>
<dbReference type="Proteomes" id="UP000182444">
    <property type="component" value="Chromosome 1B"/>
</dbReference>
<dbReference type="GO" id="GO:0046872">
    <property type="term" value="F:metal ion binding"/>
    <property type="evidence" value="ECO:0007669"/>
    <property type="project" value="UniProtKB-KW"/>
</dbReference>
<evidence type="ECO:0000313" key="5">
    <source>
        <dbReference type="Proteomes" id="UP000182444"/>
    </source>
</evidence>
<dbReference type="InterPro" id="IPR002678">
    <property type="entry name" value="DUF34/NIF3"/>
</dbReference>
<feature type="binding site" evidence="2">
    <location>
        <position position="113"/>
    </location>
    <ligand>
        <name>a divalent metal cation</name>
        <dbReference type="ChEBI" id="CHEBI:60240"/>
        <label>1</label>
    </ligand>
</feature>
<evidence type="ECO:0000256" key="2">
    <source>
        <dbReference type="PIRSR" id="PIRSR602678-1"/>
    </source>
</evidence>
<dbReference type="AlphaFoldDB" id="A0A1H6PN94"/>